<dbReference type="InterPro" id="IPR000659">
    <property type="entry name" value="Pyridox_Oxase"/>
</dbReference>
<proteinExistence type="inferred from homology"/>
<comment type="similarity">
    <text evidence="1 5">Belongs to the pyridoxamine 5'-phosphate oxidase family.</text>
</comment>
<keyword evidence="2 5" id="KW-0285">Flavoprotein</keyword>
<comment type="cofactor">
    <cofactor evidence="5 6">
        <name>FMN</name>
        <dbReference type="ChEBI" id="CHEBI:58210"/>
    </cofactor>
    <text evidence="5 6">Binds 1 FMN per subunit.</text>
</comment>
<reference evidence="9 10" key="1">
    <citation type="submission" date="2017-04" db="EMBL/GenBank/DDBJ databases">
        <title>Comparative genome analysis of Subtercola boreus.</title>
        <authorList>
            <person name="Cho Y.-J."/>
            <person name="Cho A."/>
            <person name="Kim O.-S."/>
            <person name="Lee J.-I."/>
        </authorList>
    </citation>
    <scope>NUCLEOTIDE SEQUENCE [LARGE SCALE GENOMIC DNA]</scope>
    <source>
        <strain evidence="9 10">P28004</strain>
    </source>
</reference>
<evidence type="ECO:0000256" key="1">
    <source>
        <dbReference type="ARBA" id="ARBA00007301"/>
    </source>
</evidence>
<dbReference type="PANTHER" id="PTHR10851">
    <property type="entry name" value="PYRIDOXINE-5-PHOSPHATE OXIDASE"/>
    <property type="match status" value="1"/>
</dbReference>
<dbReference type="GO" id="GO:0010181">
    <property type="term" value="F:FMN binding"/>
    <property type="evidence" value="ECO:0007669"/>
    <property type="project" value="UniProtKB-UniRule"/>
</dbReference>
<dbReference type="Proteomes" id="UP000257080">
    <property type="component" value="Unassembled WGS sequence"/>
</dbReference>
<feature type="binding site" evidence="5">
    <location>
        <position position="65"/>
    </location>
    <ligand>
        <name>substrate</name>
    </ligand>
</feature>
<dbReference type="InterPro" id="IPR012349">
    <property type="entry name" value="Split_barrel_FMN-bd"/>
</dbReference>
<feature type="binding site" evidence="5">
    <location>
        <position position="130"/>
    </location>
    <ligand>
        <name>substrate</name>
    </ligand>
</feature>
<evidence type="ECO:0000256" key="6">
    <source>
        <dbReference type="PIRSR" id="PIRSR000190-2"/>
    </source>
</evidence>
<evidence type="ECO:0000256" key="2">
    <source>
        <dbReference type="ARBA" id="ARBA00022630"/>
    </source>
</evidence>
<dbReference type="GO" id="GO:0008615">
    <property type="term" value="P:pyridoxine biosynthetic process"/>
    <property type="evidence" value="ECO:0007669"/>
    <property type="project" value="UniProtKB-UniRule"/>
</dbReference>
<accession>A0A3E0WB84</accession>
<dbReference type="InterPro" id="IPR011576">
    <property type="entry name" value="Pyridox_Oxase_N"/>
</dbReference>
<gene>
    <name evidence="5" type="primary">pdxH</name>
    <name evidence="9" type="ORF">B7R25_09735</name>
</gene>
<evidence type="ECO:0000256" key="5">
    <source>
        <dbReference type="HAMAP-Rule" id="MF_01629"/>
    </source>
</evidence>
<dbReference type="Gene3D" id="2.30.110.10">
    <property type="entry name" value="Electron Transport, Fmn-binding Protein, Chain A"/>
    <property type="match status" value="1"/>
</dbReference>
<dbReference type="EC" id="1.4.3.5" evidence="5"/>
<feature type="binding site" evidence="5">
    <location>
        <begin position="195"/>
        <end position="197"/>
    </location>
    <ligand>
        <name>substrate</name>
    </ligand>
</feature>
<dbReference type="InterPro" id="IPR019576">
    <property type="entry name" value="Pyridoxamine_oxidase_dimer_C"/>
</dbReference>
<feature type="binding site" evidence="5 6">
    <location>
        <position position="189"/>
    </location>
    <ligand>
        <name>FMN</name>
        <dbReference type="ChEBI" id="CHEBI:58210"/>
    </ligand>
</feature>
<name>A0A3E0WB84_9MICO</name>
<evidence type="ECO:0000259" key="8">
    <source>
        <dbReference type="Pfam" id="PF10590"/>
    </source>
</evidence>
<comment type="catalytic activity">
    <reaction evidence="5">
        <text>pyridoxine 5'-phosphate + O2 = pyridoxal 5'-phosphate + H2O2</text>
        <dbReference type="Rhea" id="RHEA:15149"/>
        <dbReference type="ChEBI" id="CHEBI:15379"/>
        <dbReference type="ChEBI" id="CHEBI:16240"/>
        <dbReference type="ChEBI" id="CHEBI:58589"/>
        <dbReference type="ChEBI" id="CHEBI:597326"/>
        <dbReference type="EC" id="1.4.3.5"/>
    </reaction>
</comment>
<feature type="binding site" evidence="5 6">
    <location>
        <begin position="139"/>
        <end position="140"/>
    </location>
    <ligand>
        <name>FMN</name>
        <dbReference type="ChEBI" id="CHEBI:58210"/>
    </ligand>
</feature>
<dbReference type="UniPathway" id="UPA01068">
    <property type="reaction ID" value="UER00304"/>
</dbReference>
<dbReference type="HAMAP" id="MF_01629">
    <property type="entry name" value="PdxH"/>
    <property type="match status" value="1"/>
</dbReference>
<dbReference type="NCBIfam" id="NF004231">
    <property type="entry name" value="PRK05679.1"/>
    <property type="match status" value="1"/>
</dbReference>
<keyword evidence="4 5" id="KW-0560">Oxidoreductase</keyword>
<dbReference type="RefSeq" id="WP_116418772.1">
    <property type="nucleotide sequence ID" value="NZ_NBXC01000018.1"/>
</dbReference>
<feature type="binding site" evidence="5">
    <location>
        <position position="122"/>
    </location>
    <ligand>
        <name>substrate</name>
    </ligand>
</feature>
<feature type="binding site" evidence="5">
    <location>
        <begin position="60"/>
        <end position="65"/>
    </location>
    <ligand>
        <name>FMN</name>
        <dbReference type="ChEBI" id="CHEBI:58210"/>
    </ligand>
</feature>
<evidence type="ECO:0000259" key="7">
    <source>
        <dbReference type="Pfam" id="PF01243"/>
    </source>
</evidence>
<feature type="binding site" evidence="5">
    <location>
        <begin position="75"/>
        <end position="76"/>
    </location>
    <ligand>
        <name>FMN</name>
        <dbReference type="ChEBI" id="CHEBI:58210"/>
    </ligand>
</feature>
<dbReference type="NCBIfam" id="TIGR00558">
    <property type="entry name" value="pdxH"/>
    <property type="match status" value="1"/>
</dbReference>
<feature type="domain" description="Pyridoxamine 5'-phosphate oxidase N-terminal" evidence="7">
    <location>
        <begin position="34"/>
        <end position="156"/>
    </location>
</feature>
<dbReference type="Pfam" id="PF01243">
    <property type="entry name" value="PNPOx_N"/>
    <property type="match status" value="1"/>
</dbReference>
<comment type="function">
    <text evidence="5">Catalyzes the oxidation of either pyridoxine 5'-phosphate (PNP) or pyridoxamine 5'-phosphate (PMP) into pyridoxal 5'-phosphate (PLP).</text>
</comment>
<dbReference type="AlphaFoldDB" id="A0A3E0WB84"/>
<dbReference type="SUPFAM" id="SSF50475">
    <property type="entry name" value="FMN-binding split barrel"/>
    <property type="match status" value="1"/>
</dbReference>
<feature type="binding site" evidence="5 6">
    <location>
        <position position="199"/>
    </location>
    <ligand>
        <name>FMN</name>
        <dbReference type="ChEBI" id="CHEBI:58210"/>
    </ligand>
</feature>
<feature type="binding site" evidence="5 6">
    <location>
        <position position="81"/>
    </location>
    <ligand>
        <name>FMN</name>
        <dbReference type="ChEBI" id="CHEBI:58210"/>
    </ligand>
</feature>
<feature type="binding site" evidence="5 6">
    <location>
        <position position="104"/>
    </location>
    <ligand>
        <name>FMN</name>
        <dbReference type="ChEBI" id="CHEBI:58210"/>
    </ligand>
</feature>
<organism evidence="9 10">
    <name type="scientific">Subtercola boreus</name>
    <dbReference type="NCBI Taxonomy" id="120213"/>
    <lineage>
        <taxon>Bacteria</taxon>
        <taxon>Bacillati</taxon>
        <taxon>Actinomycetota</taxon>
        <taxon>Actinomycetes</taxon>
        <taxon>Micrococcales</taxon>
        <taxon>Microbacteriaceae</taxon>
        <taxon>Subtercola</taxon>
    </lineage>
</organism>
<comment type="caution">
    <text evidence="9">The sequence shown here is derived from an EMBL/GenBank/DDBJ whole genome shotgun (WGS) entry which is preliminary data.</text>
</comment>
<dbReference type="Pfam" id="PF10590">
    <property type="entry name" value="PNP_phzG_C"/>
    <property type="match status" value="1"/>
</dbReference>
<sequence>MDSLAAHNDYGDAALDEGSLDADPFAQFRRWLAEAESAGLEEPNAMVVGTVDPDGVPSSRTVLLRGVDDRGFAFYSNYGSRKGLALATNPSASLLFPWYPVHRQVIVQGAVTRLSAEESDAYFASRPRGSRLAAIASDQSQPIASRAELERRVEQLTAELTAEDGTERAAERPAHWGGYVVDPHRIEFWKGRTSRLHDRLVYTRTADTVTGWTVTRLQP</sequence>
<dbReference type="GO" id="GO:0004733">
    <property type="term" value="F:pyridoxamine phosphate oxidase activity"/>
    <property type="evidence" value="ECO:0007669"/>
    <property type="project" value="UniProtKB-UniRule"/>
</dbReference>
<evidence type="ECO:0000313" key="9">
    <source>
        <dbReference type="EMBL" id="RFA26672.1"/>
    </source>
</evidence>
<dbReference type="PANTHER" id="PTHR10851:SF0">
    <property type="entry name" value="PYRIDOXINE-5'-PHOSPHATE OXIDASE"/>
    <property type="match status" value="1"/>
</dbReference>
<protein>
    <recommendedName>
        <fullName evidence="5">Pyridoxine/pyridoxamine 5'-phosphate oxidase</fullName>
        <ecNumber evidence="5">1.4.3.5</ecNumber>
    </recommendedName>
    <alternativeName>
        <fullName evidence="5">PNP/PMP oxidase</fullName>
        <shortName evidence="5">PNPOx</shortName>
    </alternativeName>
    <alternativeName>
        <fullName evidence="5">Pyridoxal 5'-phosphate synthase</fullName>
    </alternativeName>
</protein>
<keyword evidence="3 5" id="KW-0288">FMN</keyword>
<feature type="binding site" evidence="5">
    <location>
        <position position="126"/>
    </location>
    <ligand>
        <name>substrate</name>
    </ligand>
</feature>
<evidence type="ECO:0000256" key="4">
    <source>
        <dbReference type="ARBA" id="ARBA00023002"/>
    </source>
</evidence>
<dbReference type="EMBL" id="NBXE01000023">
    <property type="protein sequence ID" value="RFA26672.1"/>
    <property type="molecule type" value="Genomic_DNA"/>
</dbReference>
<feature type="domain" description="Pyridoxine 5'-phosphate oxidase dimerisation C-terminal" evidence="8">
    <location>
        <begin position="176"/>
        <end position="219"/>
    </location>
</feature>
<evidence type="ECO:0000313" key="10">
    <source>
        <dbReference type="Proteomes" id="UP000257080"/>
    </source>
</evidence>
<comment type="subunit">
    <text evidence="5">Homodimer.</text>
</comment>
<comment type="pathway">
    <text evidence="5">Cofactor metabolism; pyridoxal 5'-phosphate salvage; pyridoxal 5'-phosphate from pyridoxamine 5'-phosphate: step 1/1.</text>
</comment>
<feature type="binding site" evidence="5 6">
    <location>
        <position position="82"/>
    </location>
    <ligand>
        <name>FMN</name>
        <dbReference type="ChEBI" id="CHEBI:58210"/>
    </ligand>
</feature>
<dbReference type="OrthoDB" id="9780392at2"/>
<comment type="pathway">
    <text evidence="5">Cofactor metabolism; pyridoxal 5'-phosphate salvage; pyridoxal 5'-phosphate from pyridoxine 5'-phosphate: step 1/1.</text>
</comment>
<evidence type="ECO:0000256" key="3">
    <source>
        <dbReference type="ARBA" id="ARBA00022643"/>
    </source>
</evidence>
<keyword evidence="5" id="KW-0664">Pyridoxine biosynthesis</keyword>
<dbReference type="PIRSF" id="PIRSF000190">
    <property type="entry name" value="Pyd_amn-ph_oxd"/>
    <property type="match status" value="1"/>
</dbReference>
<comment type="catalytic activity">
    <reaction evidence="5">
        <text>pyridoxamine 5'-phosphate + O2 + H2O = pyridoxal 5'-phosphate + H2O2 + NH4(+)</text>
        <dbReference type="Rhea" id="RHEA:15817"/>
        <dbReference type="ChEBI" id="CHEBI:15377"/>
        <dbReference type="ChEBI" id="CHEBI:15379"/>
        <dbReference type="ChEBI" id="CHEBI:16240"/>
        <dbReference type="ChEBI" id="CHEBI:28938"/>
        <dbReference type="ChEBI" id="CHEBI:58451"/>
        <dbReference type="ChEBI" id="CHEBI:597326"/>
        <dbReference type="EC" id="1.4.3.5"/>
    </reaction>
</comment>